<dbReference type="PANTHER" id="PTHR30373">
    <property type="entry name" value="UPF0603 PROTEIN YGCG"/>
    <property type="match status" value="1"/>
</dbReference>
<evidence type="ECO:0000313" key="5">
    <source>
        <dbReference type="Proteomes" id="UP000270673"/>
    </source>
</evidence>
<keyword evidence="5" id="KW-1185">Reference proteome</keyword>
<keyword evidence="1" id="KW-0472">Membrane</keyword>
<feature type="chain" id="PRO_5018757890" evidence="2">
    <location>
        <begin position="22"/>
        <end position="257"/>
    </location>
</feature>
<name>A0A3Q9IMP6_9BACT</name>
<dbReference type="KEGG" id="buy:D8S85_03425"/>
<keyword evidence="1" id="KW-0812">Transmembrane</keyword>
<dbReference type="PANTHER" id="PTHR30373:SF2">
    <property type="entry name" value="UPF0603 PROTEIN YGCG"/>
    <property type="match status" value="1"/>
</dbReference>
<dbReference type="Proteomes" id="UP000270673">
    <property type="component" value="Chromosome"/>
</dbReference>
<feature type="signal peptide" evidence="2">
    <location>
        <begin position="1"/>
        <end position="21"/>
    </location>
</feature>
<reference evidence="4 5" key="1">
    <citation type="submission" date="2018-10" db="EMBL/GenBank/DDBJ databases">
        <title>Butyricimonas faecalis sp. nov., isolated from human faeces and emended description of the genus Butyricimonas.</title>
        <authorList>
            <person name="Le Roy T."/>
            <person name="Van der Smissen P."/>
            <person name="Paquot A."/>
            <person name="Delzenne N."/>
            <person name="Muccioli G."/>
            <person name="Collet J.-F."/>
            <person name="Cani P.D."/>
        </authorList>
    </citation>
    <scope>NUCLEOTIDE SEQUENCE [LARGE SCALE GENOMIC DNA]</scope>
    <source>
        <strain evidence="4 5">H184</strain>
    </source>
</reference>
<organism evidence="4 5">
    <name type="scientific">Butyricimonas faecalis</name>
    <dbReference type="NCBI Taxonomy" id="2093856"/>
    <lineage>
        <taxon>Bacteria</taxon>
        <taxon>Pseudomonadati</taxon>
        <taxon>Bacteroidota</taxon>
        <taxon>Bacteroidia</taxon>
        <taxon>Bacteroidales</taxon>
        <taxon>Odoribacteraceae</taxon>
        <taxon>Butyricimonas</taxon>
    </lineage>
</organism>
<dbReference type="Pfam" id="PF04536">
    <property type="entry name" value="TPM_phosphatase"/>
    <property type="match status" value="1"/>
</dbReference>
<proteinExistence type="predicted"/>
<evidence type="ECO:0000256" key="1">
    <source>
        <dbReference type="SAM" id="Phobius"/>
    </source>
</evidence>
<dbReference type="AlphaFoldDB" id="A0A3Q9IMP6"/>
<dbReference type="RefSeq" id="WP_106624873.1">
    <property type="nucleotide sequence ID" value="NZ_CP032819.1"/>
</dbReference>
<evidence type="ECO:0000259" key="3">
    <source>
        <dbReference type="Pfam" id="PF04536"/>
    </source>
</evidence>
<dbReference type="InterPro" id="IPR007621">
    <property type="entry name" value="TPM_dom"/>
</dbReference>
<protein>
    <submittedName>
        <fullName evidence="4">TPM domain-containing protein</fullName>
    </submittedName>
</protein>
<keyword evidence="1" id="KW-1133">Transmembrane helix</keyword>
<dbReference type="OrthoDB" id="9810918at2"/>
<feature type="transmembrane region" description="Helical" evidence="1">
    <location>
        <begin position="181"/>
        <end position="198"/>
    </location>
</feature>
<sequence length="257" mass="27095">MIKRLFILFAFIAGTLFTVQAQDIPEPMSPKRIVNDFTGLFSTQEREALEKKLVNFNTNSSTQIAVVTVPSLNGYDINDYAARLGEKWGVGQKGKDNGIVILIKPKSGREKGEVAISVGYGLEGVVPDITASRIIRNEIIPAFQADNYYKGIDKATDVLIDLSKGEYTADEYKKKSEGSPLDIVIGVIIFAIILSLIYRKRGGGGYSPGHTSGSGGFFIFPMGGSSSGGFGGFSSGGGSFGGFGGGSFGGGGSSGSW</sequence>
<accession>A0A3Q9IMP6</accession>
<dbReference type="EMBL" id="CP032819">
    <property type="protein sequence ID" value="AZS28695.1"/>
    <property type="molecule type" value="Genomic_DNA"/>
</dbReference>
<gene>
    <name evidence="4" type="ORF">D8S85_03425</name>
</gene>
<feature type="domain" description="TPM" evidence="3">
    <location>
        <begin position="34"/>
        <end position="161"/>
    </location>
</feature>
<dbReference type="Gene3D" id="3.10.310.50">
    <property type="match status" value="1"/>
</dbReference>
<evidence type="ECO:0000313" key="4">
    <source>
        <dbReference type="EMBL" id="AZS28695.1"/>
    </source>
</evidence>
<keyword evidence="2" id="KW-0732">Signal</keyword>
<evidence type="ECO:0000256" key="2">
    <source>
        <dbReference type="SAM" id="SignalP"/>
    </source>
</evidence>